<proteinExistence type="inferred from homology"/>
<keyword evidence="9" id="KW-0378">Hydrolase</keyword>
<evidence type="ECO:0000256" key="6">
    <source>
        <dbReference type="ARBA" id="ARBA00022490"/>
    </source>
</evidence>
<sequence length="1582" mass="180356">MVPGKLLDMPWRSHHVRGNMDDQRLVWNPVVHDPLSARPRTPYTLFAEISGMNELCREAKEHLTQLKEKEANDLTAAEKLEEGEEATDNEFAFRGYTFLTTPIEVQPWYHWHLQHAESKSEPFVPKDGREFHFSQPERSEEEIRELDKTRLFAQVDYEAPLEEVPVDLLDESQKLSHDLYAEFDDLNLDEDAPGRLPNEYDVLQSQSGSGGGRPPPYKRFYDFSRDLEYDASLSVTHSRQSVLDSVRDNRVTIIVGPTGTGKTTQIPLFIMDALAKDNRRCNIVVTQPRRLAAVTNATRVASLRRDTRGRQWRLGHLVGYHVGMNRMAGKWTSLTFCTTAIFLKAVATDLNLGRYTHIILDEVHERDQDTDLCLMLVKKMMTENSPHVKLIIMSATMNLQRITEYFTKSDAGLAPAVVTLNGHVGRPITEYFLDDVWPANRMMPLFTLNEPVLIPEVAKFAFELLAAVANKRQANIFRIDRMDARESRPPEEYRSLGSVLVFLPGWADIQDFRQLLEDGTAKHGIMNWEVLVLHSNLSYEIQDEVMHTPSPDVFRIILSTNIAESSITIPYIEYVLDFALTKRLVVDPMLDLPRLAAQWTAKANMTQRKGRTGRVQKGEYFCMVPRRFYKDLLDHELPDITVAPIHYSILHVKVLNLPRVWKPHDLFSLLLDPPTRRKVDLGILQLKEVGALSLKIDGAICVDNGELTQIGRILEGLPISINLGRLIVYSYVFGVLNDGINLAAGLSVRKIFQSVDNLDMRFWLEKRVKYRAELGCDNLAVLTAWDLYDAAAKAGTFRKVDEEQWCRNNQLSYGGLHEMKYLRDELQDRLEKMGMYDRKVDGAVLYGKAAERADILRLVMAASFYPSFFVQDRIDSRIVTEEIPYTDPQLSLNFTHLPPNYGPLYDAQLMKIVDPLTWNHELPPEITYLDDKAYVTFNRHTLSSFSAYGAAIGVHLALRSARSFGQRPALMFLVPPAQYLNEIDKRTAEWKQTRDIRQFFLAKARDRRTPVIPLATGLPEVQKCDGQRVDVAIENIATTDRISLRLKSNADLRLLLRRKLQEYYLVSKDHYLPNPTPGDYAVAYHRELKRLERVQIIQRQGASQYDGSLFRVFCVDSGEYLDEVSERRGIRTIPPFIASCPAQVFEFRLAGIHIREVMERDVAAFISWLGAATSANNAIGRIEMEVYSVVNSVVYGTLFVTEPSIGYANVNLNEELVKLGFASFVKESYLSESCHTNEFSRLTDGPARVYVTVPSELQRATKKSELVQGPYSPITARFHSPLQQLSSCNVRCSIDSVNHRVLDGRPEATDFIQRILVASSVEQAEKKPDTITLRNSTLLPRQPGLLGILVALFAPCVELKNDKRLSTTGYTGAVAGIGFAPSDDGKKALSLYPDHDMRVQFDTALTPVDVEAIDDLRIMINSVLRKIQFGQRGRMLDADVVKERAFLQTCCKNSLFEILFRPRKTCADFATRQFATGYQWDVKSKPFQSSQSEEGDVFLQPIYLSKLPNFEKTRQEDRKREKSWKLYLDSVRFTYDSRVKLEDRVDKECPICGTYLANRLDVLHHMQSALHKAAEKLLEKQK</sequence>
<dbReference type="GO" id="GO:0003724">
    <property type="term" value="F:RNA helicase activity"/>
    <property type="evidence" value="ECO:0007669"/>
    <property type="project" value="UniProtKB-EC"/>
</dbReference>
<evidence type="ECO:0000256" key="14">
    <source>
        <dbReference type="ARBA" id="ARBA00023254"/>
    </source>
</evidence>
<comment type="similarity">
    <text evidence="2">Belongs to the DEAD box helicase family. DEAH subfamily.</text>
</comment>
<organism evidence="19 20">
    <name type="scientific">Ramazzottius varieornatus</name>
    <name type="common">Water bear</name>
    <name type="synonym">Tardigrade</name>
    <dbReference type="NCBI Taxonomy" id="947166"/>
    <lineage>
        <taxon>Eukaryota</taxon>
        <taxon>Metazoa</taxon>
        <taxon>Ecdysozoa</taxon>
        <taxon>Tardigrada</taxon>
        <taxon>Eutardigrada</taxon>
        <taxon>Parachela</taxon>
        <taxon>Hypsibioidea</taxon>
        <taxon>Ramazzottiidae</taxon>
        <taxon>Ramazzottius</taxon>
    </lineage>
</organism>
<feature type="domain" description="Helicase ATP-binding" evidence="17">
    <location>
        <begin position="243"/>
        <end position="415"/>
    </location>
</feature>
<dbReference type="OrthoDB" id="66977at2759"/>
<evidence type="ECO:0000256" key="1">
    <source>
        <dbReference type="ARBA" id="ARBA00004496"/>
    </source>
</evidence>
<gene>
    <name evidence="19" type="primary">RvY_14559</name>
    <name evidence="19" type="synonym">RvY_14559.1</name>
    <name evidence="19" type="ORF">RvY_14559-1</name>
</gene>
<dbReference type="SMART" id="SM00487">
    <property type="entry name" value="DEXDc"/>
    <property type="match status" value="1"/>
</dbReference>
<feature type="domain" description="Helicase C-terminal" evidence="18">
    <location>
        <begin position="488"/>
        <end position="653"/>
    </location>
</feature>
<dbReference type="Gene3D" id="3.40.50.300">
    <property type="entry name" value="P-loop containing nucleotide triphosphate hydrolases"/>
    <property type="match status" value="2"/>
</dbReference>
<keyword evidence="6" id="KW-0963">Cytoplasm</keyword>
<comment type="catalytic activity">
    <reaction evidence="15">
        <text>ATP + H2O = ADP + phosphate + H(+)</text>
        <dbReference type="Rhea" id="RHEA:13065"/>
        <dbReference type="ChEBI" id="CHEBI:15377"/>
        <dbReference type="ChEBI" id="CHEBI:15378"/>
        <dbReference type="ChEBI" id="CHEBI:30616"/>
        <dbReference type="ChEBI" id="CHEBI:43474"/>
        <dbReference type="ChEBI" id="CHEBI:456216"/>
        <dbReference type="EC" id="3.6.4.13"/>
    </reaction>
</comment>
<evidence type="ECO:0000256" key="2">
    <source>
        <dbReference type="ARBA" id="ARBA00008792"/>
    </source>
</evidence>
<dbReference type="GO" id="GO:0031047">
    <property type="term" value="P:regulatory ncRNA-mediated gene silencing"/>
    <property type="evidence" value="ECO:0007669"/>
    <property type="project" value="UniProtKB-KW"/>
</dbReference>
<dbReference type="SMART" id="SM00490">
    <property type="entry name" value="HELICc"/>
    <property type="match status" value="1"/>
</dbReference>
<dbReference type="GO" id="GO:0005737">
    <property type="term" value="C:cytoplasm"/>
    <property type="evidence" value="ECO:0007669"/>
    <property type="project" value="UniProtKB-SubCell"/>
</dbReference>
<evidence type="ECO:0000256" key="4">
    <source>
        <dbReference type="ARBA" id="ARBA00013352"/>
    </source>
</evidence>
<dbReference type="GO" id="GO:0007283">
    <property type="term" value="P:spermatogenesis"/>
    <property type="evidence" value="ECO:0007669"/>
    <property type="project" value="UniProtKB-KW"/>
</dbReference>
<evidence type="ECO:0000256" key="15">
    <source>
        <dbReference type="ARBA" id="ARBA00047984"/>
    </source>
</evidence>
<dbReference type="EC" id="3.6.4.13" evidence="3"/>
<dbReference type="InterPro" id="IPR001650">
    <property type="entry name" value="Helicase_C-like"/>
</dbReference>
<dbReference type="Proteomes" id="UP000186922">
    <property type="component" value="Unassembled WGS sequence"/>
</dbReference>
<dbReference type="GO" id="GO:0030154">
    <property type="term" value="P:cell differentiation"/>
    <property type="evidence" value="ECO:0007669"/>
    <property type="project" value="UniProtKB-KW"/>
</dbReference>
<dbReference type="PROSITE" id="PS51192">
    <property type="entry name" value="HELICASE_ATP_BIND_1"/>
    <property type="match status" value="1"/>
</dbReference>
<reference evidence="19 20" key="1">
    <citation type="journal article" date="2016" name="Nat. Commun.">
        <title>Extremotolerant tardigrade genome and improved radiotolerance of human cultured cells by tardigrade-unique protein.</title>
        <authorList>
            <person name="Hashimoto T."/>
            <person name="Horikawa D.D."/>
            <person name="Saito Y."/>
            <person name="Kuwahara H."/>
            <person name="Kozuka-Hata H."/>
            <person name="Shin-I T."/>
            <person name="Minakuchi Y."/>
            <person name="Ohishi K."/>
            <person name="Motoyama A."/>
            <person name="Aizu T."/>
            <person name="Enomoto A."/>
            <person name="Kondo K."/>
            <person name="Tanaka S."/>
            <person name="Hara Y."/>
            <person name="Koshikawa S."/>
            <person name="Sagara H."/>
            <person name="Miura T."/>
            <person name="Yokobori S."/>
            <person name="Miyagawa K."/>
            <person name="Suzuki Y."/>
            <person name="Kubo T."/>
            <person name="Oyama M."/>
            <person name="Kohara Y."/>
            <person name="Fujiyama A."/>
            <person name="Arakawa K."/>
            <person name="Katayama T."/>
            <person name="Toyoda A."/>
            <person name="Kunieda T."/>
        </authorList>
    </citation>
    <scope>NUCLEOTIDE SEQUENCE [LARGE SCALE GENOMIC DNA]</scope>
    <source>
        <strain evidence="19 20">YOKOZUNA-1</strain>
    </source>
</reference>
<keyword evidence="13" id="KW-0943">RNA-mediated gene silencing</keyword>
<keyword evidence="14" id="KW-0469">Meiosis</keyword>
<evidence type="ECO:0000313" key="20">
    <source>
        <dbReference type="Proteomes" id="UP000186922"/>
    </source>
</evidence>
<dbReference type="SUPFAM" id="SSF52540">
    <property type="entry name" value="P-loop containing nucleoside triphosphate hydrolases"/>
    <property type="match status" value="1"/>
</dbReference>
<feature type="region of interest" description="Disordered" evidence="16">
    <location>
        <begin position="194"/>
        <end position="216"/>
    </location>
</feature>
<keyword evidence="10" id="KW-0347">Helicase</keyword>
<dbReference type="GO" id="GO:0003723">
    <property type="term" value="F:RNA binding"/>
    <property type="evidence" value="ECO:0007669"/>
    <property type="project" value="TreeGrafter"/>
</dbReference>
<dbReference type="InterPro" id="IPR035437">
    <property type="entry name" value="SNase_OB-fold_sf"/>
</dbReference>
<dbReference type="Gene3D" id="2.40.50.90">
    <property type="match status" value="1"/>
</dbReference>
<dbReference type="STRING" id="947166.A0A1D1VRU5"/>
<evidence type="ECO:0000256" key="8">
    <source>
        <dbReference type="ARBA" id="ARBA00022782"/>
    </source>
</evidence>
<dbReference type="InterPro" id="IPR002999">
    <property type="entry name" value="Tudor"/>
</dbReference>
<keyword evidence="11" id="KW-0067">ATP-binding</keyword>
<comment type="caution">
    <text evidence="19">The sequence shown here is derived from an EMBL/GenBank/DDBJ whole genome shotgun (WGS) entry which is preliminary data.</text>
</comment>
<dbReference type="InterPro" id="IPR014001">
    <property type="entry name" value="Helicase_ATP-bd"/>
</dbReference>
<dbReference type="GO" id="GO:0051321">
    <property type="term" value="P:meiotic cell cycle"/>
    <property type="evidence" value="ECO:0007669"/>
    <property type="project" value="UniProtKB-KW"/>
</dbReference>
<dbReference type="InterPro" id="IPR013087">
    <property type="entry name" value="Znf_C2H2_type"/>
</dbReference>
<evidence type="ECO:0000256" key="11">
    <source>
        <dbReference type="ARBA" id="ARBA00022840"/>
    </source>
</evidence>
<evidence type="ECO:0000256" key="3">
    <source>
        <dbReference type="ARBA" id="ARBA00012552"/>
    </source>
</evidence>
<evidence type="ECO:0000313" key="19">
    <source>
        <dbReference type="EMBL" id="GAV04250.1"/>
    </source>
</evidence>
<dbReference type="EMBL" id="BDGG01000010">
    <property type="protein sequence ID" value="GAV04250.1"/>
    <property type="molecule type" value="Genomic_DNA"/>
</dbReference>
<evidence type="ECO:0000256" key="9">
    <source>
        <dbReference type="ARBA" id="ARBA00022801"/>
    </source>
</evidence>
<dbReference type="PROSITE" id="PS00028">
    <property type="entry name" value="ZINC_FINGER_C2H2_1"/>
    <property type="match status" value="1"/>
</dbReference>
<evidence type="ECO:0000256" key="13">
    <source>
        <dbReference type="ARBA" id="ARBA00023158"/>
    </source>
</evidence>
<dbReference type="Gene3D" id="2.30.30.140">
    <property type="match status" value="1"/>
</dbReference>
<dbReference type="InterPro" id="IPR027417">
    <property type="entry name" value="P-loop_NTPase"/>
</dbReference>
<dbReference type="PANTHER" id="PTHR18934">
    <property type="entry name" value="ATP-DEPENDENT RNA HELICASE"/>
    <property type="match status" value="1"/>
</dbReference>
<dbReference type="PANTHER" id="PTHR18934:SF113">
    <property type="entry name" value="ATP-DEPENDENT RNA HELICASE TDRD9"/>
    <property type="match status" value="1"/>
</dbReference>
<dbReference type="Pfam" id="PF00567">
    <property type="entry name" value="TUDOR"/>
    <property type="match status" value="1"/>
</dbReference>
<keyword evidence="20" id="KW-1185">Reference proteome</keyword>
<dbReference type="GO" id="GO:0016787">
    <property type="term" value="F:hydrolase activity"/>
    <property type="evidence" value="ECO:0007669"/>
    <property type="project" value="UniProtKB-KW"/>
</dbReference>
<evidence type="ECO:0000259" key="17">
    <source>
        <dbReference type="PROSITE" id="PS51192"/>
    </source>
</evidence>
<dbReference type="SUPFAM" id="SSF63748">
    <property type="entry name" value="Tudor/PWWP/MBT"/>
    <property type="match status" value="1"/>
</dbReference>
<dbReference type="Gene3D" id="1.20.120.1080">
    <property type="match status" value="1"/>
</dbReference>
<comment type="subcellular location">
    <subcellularLocation>
        <location evidence="1">Cytoplasm</location>
    </subcellularLocation>
</comment>
<dbReference type="GO" id="GO:0005524">
    <property type="term" value="F:ATP binding"/>
    <property type="evidence" value="ECO:0007669"/>
    <property type="project" value="UniProtKB-KW"/>
</dbReference>
<protein>
    <recommendedName>
        <fullName evidence="4">Probable ATP-dependent RNA helicase spindle-E</fullName>
        <ecNumber evidence="3">3.6.4.13</ecNumber>
    </recommendedName>
</protein>
<keyword evidence="7" id="KW-0547">Nucleotide-binding</keyword>
<dbReference type="PROSITE" id="PS51194">
    <property type="entry name" value="HELICASE_CTER"/>
    <property type="match status" value="1"/>
</dbReference>
<keyword evidence="12" id="KW-0744">Spermatogenesis</keyword>
<evidence type="ECO:0000256" key="16">
    <source>
        <dbReference type="SAM" id="MobiDB-lite"/>
    </source>
</evidence>
<evidence type="ECO:0000256" key="7">
    <source>
        <dbReference type="ARBA" id="ARBA00022741"/>
    </source>
</evidence>
<dbReference type="SMART" id="SM00847">
    <property type="entry name" value="HA2"/>
    <property type="match status" value="1"/>
</dbReference>
<dbReference type="Pfam" id="PF00270">
    <property type="entry name" value="DEAD"/>
    <property type="match status" value="1"/>
</dbReference>
<evidence type="ECO:0000256" key="5">
    <source>
        <dbReference type="ARBA" id="ARBA00022473"/>
    </source>
</evidence>
<evidence type="ECO:0000256" key="12">
    <source>
        <dbReference type="ARBA" id="ARBA00022871"/>
    </source>
</evidence>
<dbReference type="InterPro" id="IPR007502">
    <property type="entry name" value="Helicase-assoc_dom"/>
</dbReference>
<keyword evidence="8" id="KW-0221">Differentiation</keyword>
<dbReference type="InterPro" id="IPR011545">
    <property type="entry name" value="DEAD/DEAH_box_helicase_dom"/>
</dbReference>
<keyword evidence="5" id="KW-0217">Developmental protein</keyword>
<evidence type="ECO:0000259" key="18">
    <source>
        <dbReference type="PROSITE" id="PS51194"/>
    </source>
</evidence>
<name>A0A1D1VRU5_RAMVA</name>
<dbReference type="CDD" id="cd18791">
    <property type="entry name" value="SF2_C_RHA"/>
    <property type="match status" value="1"/>
</dbReference>
<dbReference type="Pfam" id="PF00271">
    <property type="entry name" value="Helicase_C"/>
    <property type="match status" value="1"/>
</dbReference>
<dbReference type="CDD" id="cd17917">
    <property type="entry name" value="DEXHc_RHA-like"/>
    <property type="match status" value="1"/>
</dbReference>
<evidence type="ECO:0000256" key="10">
    <source>
        <dbReference type="ARBA" id="ARBA00022806"/>
    </source>
</evidence>
<accession>A0A1D1VRU5</accession>